<dbReference type="Gene3D" id="1.20.1260.10">
    <property type="match status" value="1"/>
</dbReference>
<sequence length="207" mass="21499">MQKNQILKRLMAVSVAAAMFGAVGAQAQTSQQSGASSTAATASSDAKLTSADRKAIMDMGMSNMAEVEMGKLAQSKSQNAEVKAFAQKMVDDHGKALTEVQTLAQSKGVTLPTELDAKHKAMSAKLEKMSGDAFDKAYVKQGGVGAHKETLTKLQAASKGAKDPEVKGQVDKMIPVVQEHLKHAEQLAQGKSSSTGSSGAGHTGSSH</sequence>
<name>A0A1S2N6L9_9BURK</name>
<gene>
    <name evidence="3" type="ORF">LO55_956</name>
</gene>
<accession>A0A1S2N6L9</accession>
<dbReference type="InterPro" id="IPR012347">
    <property type="entry name" value="Ferritin-like"/>
</dbReference>
<dbReference type="AlphaFoldDB" id="A0A1S2N6L9"/>
<organism evidence="3 4">
    <name type="scientific">Massilia timonae</name>
    <dbReference type="NCBI Taxonomy" id="47229"/>
    <lineage>
        <taxon>Bacteria</taxon>
        <taxon>Pseudomonadati</taxon>
        <taxon>Pseudomonadota</taxon>
        <taxon>Betaproteobacteria</taxon>
        <taxon>Burkholderiales</taxon>
        <taxon>Oxalobacteraceae</taxon>
        <taxon>Telluria group</taxon>
        <taxon>Massilia</taxon>
    </lineage>
</organism>
<comment type="caution">
    <text evidence="3">The sequence shown here is derived from an EMBL/GenBank/DDBJ whole genome shotgun (WGS) entry which is preliminary data.</text>
</comment>
<evidence type="ECO:0000313" key="4">
    <source>
        <dbReference type="Proteomes" id="UP000180246"/>
    </source>
</evidence>
<evidence type="ECO:0000313" key="3">
    <source>
        <dbReference type="EMBL" id="OIJ40709.1"/>
    </source>
</evidence>
<keyword evidence="2" id="KW-0732">Signal</keyword>
<feature type="compositionally biased region" description="Gly residues" evidence="1">
    <location>
        <begin position="198"/>
        <end position="207"/>
    </location>
</feature>
<feature type="chain" id="PRO_5044016886" evidence="2">
    <location>
        <begin position="28"/>
        <end position="207"/>
    </location>
</feature>
<proteinExistence type="predicted"/>
<feature type="region of interest" description="Disordered" evidence="1">
    <location>
        <begin position="28"/>
        <end position="47"/>
    </location>
</feature>
<dbReference type="Pfam" id="PF13628">
    <property type="entry name" value="DUF4142"/>
    <property type="match status" value="1"/>
</dbReference>
<dbReference type="RefSeq" id="WP_005663188.1">
    <property type="nucleotide sequence ID" value="NZ_CAUQYF010000028.1"/>
</dbReference>
<evidence type="ECO:0000256" key="1">
    <source>
        <dbReference type="SAM" id="MobiDB-lite"/>
    </source>
</evidence>
<feature type="region of interest" description="Disordered" evidence="1">
    <location>
        <begin position="182"/>
        <end position="207"/>
    </location>
</feature>
<dbReference type="EMBL" id="JRYB01000001">
    <property type="protein sequence ID" value="OIJ40709.1"/>
    <property type="molecule type" value="Genomic_DNA"/>
</dbReference>
<dbReference type="PANTHER" id="PTHR38593">
    <property type="entry name" value="BLR2558 PROTEIN"/>
    <property type="match status" value="1"/>
</dbReference>
<feature type="signal peptide" evidence="2">
    <location>
        <begin position="1"/>
        <end position="27"/>
    </location>
</feature>
<dbReference type="Proteomes" id="UP000180246">
    <property type="component" value="Unassembled WGS sequence"/>
</dbReference>
<dbReference type="PANTHER" id="PTHR38593:SF1">
    <property type="entry name" value="BLR2558 PROTEIN"/>
    <property type="match status" value="1"/>
</dbReference>
<protein>
    <submittedName>
        <fullName evidence="3">Uncharacterized protein</fullName>
    </submittedName>
</protein>
<reference evidence="3 4" key="1">
    <citation type="submission" date="2014-10" db="EMBL/GenBank/DDBJ databases">
        <authorList>
            <person name="Seo M.-J."/>
            <person name="Seok Y.J."/>
            <person name="Cha I.-T."/>
        </authorList>
    </citation>
    <scope>NUCLEOTIDE SEQUENCE [LARGE SCALE GENOMIC DNA]</scope>
    <source>
        <strain evidence="3 4">NEU</strain>
    </source>
</reference>
<evidence type="ECO:0000256" key="2">
    <source>
        <dbReference type="SAM" id="SignalP"/>
    </source>
</evidence>
<dbReference type="InterPro" id="IPR025419">
    <property type="entry name" value="DUF4142"/>
</dbReference>